<organism evidence="2 3">
    <name type="scientific">Paenibacillus soyae</name>
    <dbReference type="NCBI Taxonomy" id="2969249"/>
    <lineage>
        <taxon>Bacteria</taxon>
        <taxon>Bacillati</taxon>
        <taxon>Bacillota</taxon>
        <taxon>Bacilli</taxon>
        <taxon>Bacillales</taxon>
        <taxon>Paenibacillaceae</taxon>
        <taxon>Paenibacillus</taxon>
    </lineage>
</organism>
<dbReference type="AlphaFoldDB" id="A0A9X2S7J3"/>
<dbReference type="Gene3D" id="1.50.10.10">
    <property type="match status" value="1"/>
</dbReference>
<name>A0A9X2S7J3_9BACL</name>
<dbReference type="Proteomes" id="UP001141950">
    <property type="component" value="Unassembled WGS sequence"/>
</dbReference>
<dbReference type="InterPro" id="IPR012341">
    <property type="entry name" value="6hp_glycosidase-like_sf"/>
</dbReference>
<comment type="caution">
    <text evidence="2">The sequence shown here is derived from an EMBL/GenBank/DDBJ whole genome shotgun (WGS) entry which is preliminary data.</text>
</comment>
<sequence length="657" mass="75129">MARHLVIGNGKMLLNLDQHCFIRDIYYPFVGQLNHVGGHYCRFGIWVDGVFSWLDEPGWRFELDYIEDSLVTNITARHEGLGVELYMNDGIHQRECIYIKRVVVRNRRHDAKEVRLFFHQDLMIEGSEVGDTAVYYPDNHTLYHYKRSNYFMFNGFSDEGGMMQYSTGIKRFQSAEGTWRDAEDGVLMGNTIAQGSVDSTISFRSKVDGYSEKTFYYWMSIGKNLEEVKELDQYVQESHPEKLLSRMVVYWNHWLRRAETDLGDLPPGVVKLFRQSLLLVRTQVDERGAILAANDTDILQYNRDHYSYMWPRDGALIAEAMSMAGYQSVIAPFFHFCAAALAPGGYLYHKYNPDGTVGSSWHPYIVQGSKRLPIQEDETALVLFALWRDYSRNGVIELPQSLYSNLIRKSATFLSEYVETALSLPKPSYDLWEERYGIWTYTAASVYGGLMAAAFFTDLFGDYERSDHYKEVAGSVKRGMLTHLWDEENGRFARGLIQKDNRWVKDMTLESSLFGVLEFGVLPVDDFRVVSTMNAIKEGLGVKTEVGGVARYTNDYYFQQSGDIDKVPGNPWIICTLWVANFEIDSAQSLEDLEGPRRTLEWVAGHALQSGMLPEQLNPYDGSPLSVAPLTWSHATMVQSVSKYAAKYRELCGGKAR</sequence>
<dbReference type="InterPro" id="IPR008928">
    <property type="entry name" value="6-hairpin_glycosidase_sf"/>
</dbReference>
<keyword evidence="2" id="KW-0378">Hydrolase</keyword>
<dbReference type="Pfam" id="PF00723">
    <property type="entry name" value="Glyco_hydro_15"/>
    <property type="match status" value="1"/>
</dbReference>
<evidence type="ECO:0000313" key="2">
    <source>
        <dbReference type="EMBL" id="MCR2803150.1"/>
    </source>
</evidence>
<feature type="domain" description="GH15-like" evidence="1">
    <location>
        <begin position="287"/>
        <end position="588"/>
    </location>
</feature>
<keyword evidence="3" id="KW-1185">Reference proteome</keyword>
<evidence type="ECO:0000259" key="1">
    <source>
        <dbReference type="Pfam" id="PF00723"/>
    </source>
</evidence>
<dbReference type="GO" id="GO:0005975">
    <property type="term" value="P:carbohydrate metabolic process"/>
    <property type="evidence" value="ECO:0007669"/>
    <property type="project" value="InterPro"/>
</dbReference>
<proteinExistence type="predicted"/>
<dbReference type="RefSeq" id="WP_257443150.1">
    <property type="nucleotide sequence ID" value="NZ_JANIPJ010000002.1"/>
</dbReference>
<dbReference type="PANTHER" id="PTHR31616:SF13">
    <property type="entry name" value="GLUCAN 1,4-ALPHA-GLUCOSIDASE"/>
    <property type="match status" value="1"/>
</dbReference>
<protein>
    <submittedName>
        <fullName evidence="2">Glycoside hydrolase family 15 protein</fullName>
    </submittedName>
</protein>
<evidence type="ECO:0000313" key="3">
    <source>
        <dbReference type="Proteomes" id="UP001141950"/>
    </source>
</evidence>
<accession>A0A9X2S7J3</accession>
<dbReference type="InterPro" id="IPR011613">
    <property type="entry name" value="GH15-like"/>
</dbReference>
<reference evidence="2" key="1">
    <citation type="submission" date="2022-08" db="EMBL/GenBank/DDBJ databases">
        <title>The genomic sequence of strain Paenibacillus sp. SCIV0701.</title>
        <authorList>
            <person name="Zhao H."/>
        </authorList>
    </citation>
    <scope>NUCLEOTIDE SEQUENCE</scope>
    <source>
        <strain evidence="2">SCIV0701</strain>
    </source>
</reference>
<dbReference type="SUPFAM" id="SSF48208">
    <property type="entry name" value="Six-hairpin glycosidases"/>
    <property type="match status" value="1"/>
</dbReference>
<dbReference type="PANTHER" id="PTHR31616">
    <property type="entry name" value="TREHALASE"/>
    <property type="match status" value="1"/>
</dbReference>
<dbReference type="GO" id="GO:0004553">
    <property type="term" value="F:hydrolase activity, hydrolyzing O-glycosyl compounds"/>
    <property type="evidence" value="ECO:0007669"/>
    <property type="project" value="TreeGrafter"/>
</dbReference>
<gene>
    <name evidence="2" type="ORF">NQZ67_04565</name>
</gene>
<dbReference type="EMBL" id="JANIPJ010000002">
    <property type="protein sequence ID" value="MCR2803150.1"/>
    <property type="molecule type" value="Genomic_DNA"/>
</dbReference>